<reference evidence="2 3" key="1">
    <citation type="submission" date="2016-12" db="EMBL/GenBank/DDBJ databases">
        <title>Draft genome sequences of strains Salinicola socius SMB35, Salinicola sp. MH3R3-1 and Chromohalobacter sp. SMB17 from the Verkhnekamsk potash mining region of Russia.</title>
        <authorList>
            <person name="Mavrodi D.V."/>
            <person name="Olsson B.E."/>
            <person name="Korsakova E.S."/>
            <person name="Pyankova A."/>
            <person name="Mavrodi O.V."/>
            <person name="Plotnikova E.G."/>
        </authorList>
    </citation>
    <scope>NUCLEOTIDE SEQUENCE [LARGE SCALE GENOMIC DNA]</scope>
    <source>
        <strain evidence="2 3">SMB35</strain>
    </source>
</reference>
<evidence type="ECO:0000313" key="2">
    <source>
        <dbReference type="EMBL" id="OLO05878.1"/>
    </source>
</evidence>
<dbReference type="AlphaFoldDB" id="A0A1Q8SWN6"/>
<dbReference type="EMBL" id="MSDO01000002">
    <property type="protein sequence ID" value="OLO05878.1"/>
    <property type="molecule type" value="Genomic_DNA"/>
</dbReference>
<dbReference type="InterPro" id="IPR045497">
    <property type="entry name" value="DUF6438"/>
</dbReference>
<dbReference type="Pfam" id="PF20033">
    <property type="entry name" value="DUF6438"/>
    <property type="match status" value="1"/>
</dbReference>
<organism evidence="2 3">
    <name type="scientific">Salinicola socius</name>
    <dbReference type="NCBI Taxonomy" id="404433"/>
    <lineage>
        <taxon>Bacteria</taxon>
        <taxon>Pseudomonadati</taxon>
        <taxon>Pseudomonadota</taxon>
        <taxon>Gammaproteobacteria</taxon>
        <taxon>Oceanospirillales</taxon>
        <taxon>Halomonadaceae</taxon>
        <taxon>Salinicola</taxon>
    </lineage>
</organism>
<evidence type="ECO:0000313" key="3">
    <source>
        <dbReference type="Proteomes" id="UP000186878"/>
    </source>
</evidence>
<feature type="domain" description="DUF6438" evidence="1">
    <location>
        <begin position="41"/>
        <end position="155"/>
    </location>
</feature>
<dbReference type="Proteomes" id="UP000186878">
    <property type="component" value="Unassembled WGS sequence"/>
</dbReference>
<protein>
    <recommendedName>
        <fullName evidence="1">DUF6438 domain-containing protein</fullName>
    </recommendedName>
</protein>
<gene>
    <name evidence="2" type="ORF">BTW07_02795</name>
</gene>
<accession>A0A1Q8SWN6</accession>
<sequence length="169" mass="18212">MKRQTACSLTTAITILLVAGCTQQPTRSSVESAGSASPVTDIRYQVGPCHGTCPVYSVDIGADGTTRFSGEQFTAVDGERVRANDPERFALVRRQLSSWQPAMGTTIDTPDCGPRATDLSHYTVTWTSREGQQAVLNHDSGCRAEDARQLTDSLRSLPQALGIDSWVGH</sequence>
<comment type="caution">
    <text evidence="2">The sequence shown here is derived from an EMBL/GenBank/DDBJ whole genome shotgun (WGS) entry which is preliminary data.</text>
</comment>
<evidence type="ECO:0000259" key="1">
    <source>
        <dbReference type="Pfam" id="PF20033"/>
    </source>
</evidence>
<dbReference type="PROSITE" id="PS51257">
    <property type="entry name" value="PROKAR_LIPOPROTEIN"/>
    <property type="match status" value="1"/>
</dbReference>
<proteinExistence type="predicted"/>
<keyword evidence="3" id="KW-1185">Reference proteome</keyword>
<dbReference type="OrthoDB" id="7172369at2"/>
<name>A0A1Q8SWN6_9GAMM</name>
<dbReference type="RefSeq" id="WP_075568620.1">
    <property type="nucleotide sequence ID" value="NZ_MSDO01000002.1"/>
</dbReference>